<evidence type="ECO:0000259" key="2">
    <source>
        <dbReference type="Pfam" id="PF02517"/>
    </source>
</evidence>
<dbReference type="InterPro" id="IPR003675">
    <property type="entry name" value="Rce1/LyrA-like_dom"/>
</dbReference>
<feature type="transmembrane region" description="Helical" evidence="1">
    <location>
        <begin position="175"/>
        <end position="193"/>
    </location>
</feature>
<comment type="caution">
    <text evidence="3">The sequence shown here is derived from an EMBL/GenBank/DDBJ whole genome shotgun (WGS) entry which is preliminary data.</text>
</comment>
<feature type="transmembrane region" description="Helical" evidence="1">
    <location>
        <begin position="47"/>
        <end position="64"/>
    </location>
</feature>
<keyword evidence="1" id="KW-0812">Transmembrane</keyword>
<evidence type="ECO:0000313" key="4">
    <source>
        <dbReference type="Proteomes" id="UP001595526"/>
    </source>
</evidence>
<dbReference type="Proteomes" id="UP001595526">
    <property type="component" value="Unassembled WGS sequence"/>
</dbReference>
<dbReference type="EC" id="3.4.-.-" evidence="3"/>
<dbReference type="Pfam" id="PF02517">
    <property type="entry name" value="Rce1-like"/>
    <property type="match status" value="1"/>
</dbReference>
<organism evidence="3 4">
    <name type="scientific">Parapedobacter deserti</name>
    <dbReference type="NCBI Taxonomy" id="1912957"/>
    <lineage>
        <taxon>Bacteria</taxon>
        <taxon>Pseudomonadati</taxon>
        <taxon>Bacteroidota</taxon>
        <taxon>Sphingobacteriia</taxon>
        <taxon>Sphingobacteriales</taxon>
        <taxon>Sphingobacteriaceae</taxon>
        <taxon>Parapedobacter</taxon>
    </lineage>
</organism>
<feature type="domain" description="CAAX prenyl protease 2/Lysostaphin resistance protein A-like" evidence="2">
    <location>
        <begin position="124"/>
        <end position="211"/>
    </location>
</feature>
<proteinExistence type="predicted"/>
<protein>
    <submittedName>
        <fullName evidence="3">CPBP family intramembrane glutamic endopeptidase</fullName>
        <ecNumber evidence="3">3.4.-.-</ecNumber>
    </submittedName>
</protein>
<gene>
    <name evidence="3" type="ORF">ACFOET_18425</name>
</gene>
<feature type="transmembrane region" description="Helical" evidence="1">
    <location>
        <begin position="239"/>
        <end position="257"/>
    </location>
</feature>
<keyword evidence="3" id="KW-0378">Hydrolase</keyword>
<dbReference type="InterPro" id="IPR052710">
    <property type="entry name" value="CAAX_protease"/>
</dbReference>
<feature type="transmembrane region" description="Helical" evidence="1">
    <location>
        <begin position="16"/>
        <end position="35"/>
    </location>
</feature>
<dbReference type="PANTHER" id="PTHR36435:SF1">
    <property type="entry name" value="CAAX AMINO TERMINAL PROTEASE FAMILY PROTEIN"/>
    <property type="match status" value="1"/>
</dbReference>
<accession>A0ABV7JNM5</accession>
<keyword evidence="1" id="KW-1133">Transmembrane helix</keyword>
<dbReference type="RefSeq" id="WP_379025381.1">
    <property type="nucleotide sequence ID" value="NZ_JBHRTA010000057.1"/>
</dbReference>
<keyword evidence="1" id="KW-0472">Membrane</keyword>
<dbReference type="GO" id="GO:0016787">
    <property type="term" value="F:hydrolase activity"/>
    <property type="evidence" value="ECO:0007669"/>
    <property type="project" value="UniProtKB-KW"/>
</dbReference>
<name>A0ABV7JNM5_9SPHI</name>
<feature type="transmembrane region" description="Helical" evidence="1">
    <location>
        <begin position="84"/>
        <end position="106"/>
    </location>
</feature>
<keyword evidence="4" id="KW-1185">Reference proteome</keyword>
<dbReference type="EMBL" id="JBHRTA010000057">
    <property type="protein sequence ID" value="MFC3199599.1"/>
    <property type="molecule type" value="Genomic_DNA"/>
</dbReference>
<feature type="transmembrane region" description="Helical" evidence="1">
    <location>
        <begin position="200"/>
        <end position="219"/>
    </location>
</feature>
<evidence type="ECO:0000256" key="1">
    <source>
        <dbReference type="SAM" id="Phobius"/>
    </source>
</evidence>
<reference evidence="4" key="1">
    <citation type="journal article" date="2019" name="Int. J. Syst. Evol. Microbiol.">
        <title>The Global Catalogue of Microorganisms (GCM) 10K type strain sequencing project: providing services to taxonomists for standard genome sequencing and annotation.</title>
        <authorList>
            <consortium name="The Broad Institute Genomics Platform"/>
            <consortium name="The Broad Institute Genome Sequencing Center for Infectious Disease"/>
            <person name="Wu L."/>
            <person name="Ma J."/>
        </authorList>
    </citation>
    <scope>NUCLEOTIDE SEQUENCE [LARGE SCALE GENOMIC DNA]</scope>
    <source>
        <strain evidence="4">KCTC 52416</strain>
    </source>
</reference>
<dbReference type="PANTHER" id="PTHR36435">
    <property type="entry name" value="SLR1288 PROTEIN"/>
    <property type="match status" value="1"/>
</dbReference>
<sequence>MIEDQRTYYPSIRQSWGIVGVTILSALVFSPVNLVLNTTIGKEISFLVYYLLAMGVPFGIAHFIRNKRTAVNNYNFSLSSTKIMGLVLLATIGLQTGITSPIVNLIPMPEFMHKIFLEFADEKSIYSFLAIVIAAPIIEELIFRGIILEGLLQRCSPVKSIILSSVLFGITHLNPWQFISALVIGLFSGWVYYRTRKLSLSILIHLVNNLFAFIGMYFMDKETMMNQSLSELYGGFTNFILITAGAILISITGIFLVRTSQCQRKIDQFLCVFHFLQRQQTTREIGIHRQRVKIECFVSTIHPYNTWLERADNIYQFLLRCHHFCNALVRHKSLFQAAADQRNPVLGEGAFFQPLRYRNRIFFG</sequence>
<evidence type="ECO:0000313" key="3">
    <source>
        <dbReference type="EMBL" id="MFC3199599.1"/>
    </source>
</evidence>
<feature type="transmembrane region" description="Helical" evidence="1">
    <location>
        <begin position="126"/>
        <end position="147"/>
    </location>
</feature>